<feature type="transmembrane region" description="Helical" evidence="1">
    <location>
        <begin position="79"/>
        <end position="100"/>
    </location>
</feature>
<keyword evidence="3" id="KW-1185">Reference proteome</keyword>
<keyword evidence="1" id="KW-1133">Transmembrane helix</keyword>
<feature type="transmembrane region" description="Helical" evidence="1">
    <location>
        <begin position="171"/>
        <end position="190"/>
    </location>
</feature>
<evidence type="ECO:0000313" key="2">
    <source>
        <dbReference type="EMBL" id="SJN46561.1"/>
    </source>
</evidence>
<gene>
    <name evidence="2" type="ORF">FM104_15040</name>
</gene>
<organism evidence="2 3">
    <name type="scientific">Microbacterium esteraromaticum</name>
    <dbReference type="NCBI Taxonomy" id="57043"/>
    <lineage>
        <taxon>Bacteria</taxon>
        <taxon>Bacillati</taxon>
        <taxon>Actinomycetota</taxon>
        <taxon>Actinomycetes</taxon>
        <taxon>Micrococcales</taxon>
        <taxon>Microbacteriaceae</taxon>
        <taxon>Microbacterium</taxon>
    </lineage>
</organism>
<accession>A0A1R4KQA0</accession>
<name>A0A1R4KQA0_9MICO</name>
<keyword evidence="1" id="KW-0472">Membrane</keyword>
<evidence type="ECO:0000256" key="1">
    <source>
        <dbReference type="SAM" id="Phobius"/>
    </source>
</evidence>
<feature type="transmembrane region" description="Helical" evidence="1">
    <location>
        <begin position="112"/>
        <end position="131"/>
    </location>
</feature>
<sequence length="201" mass="21470">MLLTIVVVVTAVLTLAVLLNDLVRIIYIYEGAYDLHAELGSHDGVPAKLDGDDSATQSWLWGVLLSSTAPLPVSRTLQATALALTSLNFLAGGVTIIVLCRRLWTRRPFARSAAVWLFALSALTLLTAWLAPWLRHRADASALADMDYSTSAAGGTVWVQLPHSSLLSPDGTALVLGVVLALAGVLYLGVRRLQRDSDGLV</sequence>
<dbReference type="AlphaFoldDB" id="A0A1R4KQA0"/>
<proteinExistence type="predicted"/>
<reference evidence="2 3" key="1">
    <citation type="submission" date="2017-02" db="EMBL/GenBank/DDBJ databases">
        <authorList>
            <person name="Peterson S.W."/>
        </authorList>
    </citation>
    <scope>NUCLEOTIDE SEQUENCE [LARGE SCALE GENOMIC DNA]</scope>
    <source>
        <strain evidence="2 3">B Mb 05.01</strain>
    </source>
</reference>
<dbReference type="Proteomes" id="UP000196320">
    <property type="component" value="Unassembled WGS sequence"/>
</dbReference>
<evidence type="ECO:0000313" key="3">
    <source>
        <dbReference type="Proteomes" id="UP000196320"/>
    </source>
</evidence>
<dbReference type="EMBL" id="FUKO01000044">
    <property type="protein sequence ID" value="SJN46561.1"/>
    <property type="molecule type" value="Genomic_DNA"/>
</dbReference>
<protein>
    <submittedName>
        <fullName evidence="2">Uncharacterized protein</fullName>
    </submittedName>
</protein>
<keyword evidence="1" id="KW-0812">Transmembrane</keyword>